<dbReference type="GeneID" id="28992416"/>
<dbReference type="RefSeq" id="XP_018291306.1">
    <property type="nucleotide sequence ID" value="XM_018431510.1"/>
</dbReference>
<sequence>MSSLVTSQIFSVFVKSHTLGKSTGNPSASSKEVSNDYLTFKLKEINVVLVEEDMIIAEAALIEILMIKEIFRSKEAAAKAETVVYEAALYEERCSAFAEAESASRSKYVALAFERAAEMAEEAKTQQKIEVITEQAVHAGWRAEDCAREKLPHAEAPACRSRITCSHRKEIGRRSPGQCISGSNPPAAPIKTNHWVTYAGTVLPYWKLLVETFSGNFQWKLSVETFSGNFQWKLSVETFSGNFQ</sequence>
<name>A0A167MMB3_PHYB8</name>
<dbReference type="AlphaFoldDB" id="A0A167MMB3"/>
<reference evidence="2" key="1">
    <citation type="submission" date="2015-06" db="EMBL/GenBank/DDBJ databases">
        <title>Expansion of signal transduction pathways in fungi by whole-genome duplication.</title>
        <authorList>
            <consortium name="DOE Joint Genome Institute"/>
            <person name="Corrochano L.M."/>
            <person name="Kuo A."/>
            <person name="Marcet-Houben M."/>
            <person name="Polaino S."/>
            <person name="Salamov A."/>
            <person name="Villalobos J.M."/>
            <person name="Alvarez M.I."/>
            <person name="Avalos J."/>
            <person name="Benito E.P."/>
            <person name="Benoit I."/>
            <person name="Burger G."/>
            <person name="Camino L.P."/>
            <person name="Canovas D."/>
            <person name="Cerda-Olmedo E."/>
            <person name="Cheng J.-F."/>
            <person name="Dominguez A."/>
            <person name="Elias M."/>
            <person name="Eslava A.P."/>
            <person name="Glaser F."/>
            <person name="Grimwood J."/>
            <person name="Gutierrez G."/>
            <person name="Heitman J."/>
            <person name="Henrissat B."/>
            <person name="Iturriaga E.A."/>
            <person name="Lang B.F."/>
            <person name="Lavin J.L."/>
            <person name="Lee S."/>
            <person name="Li W."/>
            <person name="Lindquist E."/>
            <person name="Lopez-Garcia S."/>
            <person name="Luque E.M."/>
            <person name="Marcos A.T."/>
            <person name="Martin J."/>
            <person name="McCluskey K."/>
            <person name="Medina H.R."/>
            <person name="Miralles-Duran A."/>
            <person name="Miyazaki A."/>
            <person name="Munoz-Torres E."/>
            <person name="Oguiza J.A."/>
            <person name="Ohm R."/>
            <person name="Olmedo M."/>
            <person name="Orejas M."/>
            <person name="Ortiz-Castellanos L."/>
            <person name="Pisabarro A.G."/>
            <person name="Rodriguez-Romero J."/>
            <person name="Ruiz-Herrera J."/>
            <person name="Ruiz-Vazquez R."/>
            <person name="Sanz C."/>
            <person name="Schackwitz W."/>
            <person name="Schmutz J."/>
            <person name="Shahriari M."/>
            <person name="Shelest E."/>
            <person name="Silva-Franco F."/>
            <person name="Soanes D."/>
            <person name="Syed K."/>
            <person name="Tagua V.G."/>
            <person name="Talbot N.J."/>
            <person name="Thon M."/>
            <person name="De vries R.P."/>
            <person name="Wiebenga A."/>
            <person name="Yadav J.S."/>
            <person name="Braun E.L."/>
            <person name="Baker S."/>
            <person name="Garre V."/>
            <person name="Horwitz B."/>
            <person name="Torres-Martinez S."/>
            <person name="Idnurm A."/>
            <person name="Herrera-Estrella A."/>
            <person name="Gabaldon T."/>
            <person name="Grigoriev I.V."/>
        </authorList>
    </citation>
    <scope>NUCLEOTIDE SEQUENCE [LARGE SCALE GENOMIC DNA]</scope>
    <source>
        <strain evidence="2">NRRL 1555(-)</strain>
    </source>
</reference>
<protein>
    <submittedName>
        <fullName evidence="1">Uncharacterized protein</fullName>
    </submittedName>
</protein>
<gene>
    <name evidence="1" type="ORF">PHYBLDRAFT_145668</name>
</gene>
<keyword evidence="2" id="KW-1185">Reference proteome</keyword>
<dbReference type="EMBL" id="KV440981">
    <property type="protein sequence ID" value="OAD73266.1"/>
    <property type="molecule type" value="Genomic_DNA"/>
</dbReference>
<dbReference type="Proteomes" id="UP000077315">
    <property type="component" value="Unassembled WGS sequence"/>
</dbReference>
<proteinExistence type="predicted"/>
<accession>A0A167MMB3</accession>
<evidence type="ECO:0000313" key="1">
    <source>
        <dbReference type="EMBL" id="OAD73266.1"/>
    </source>
</evidence>
<evidence type="ECO:0000313" key="2">
    <source>
        <dbReference type="Proteomes" id="UP000077315"/>
    </source>
</evidence>
<dbReference type="VEuPathDB" id="FungiDB:PHYBLDRAFT_145668"/>
<dbReference type="OrthoDB" id="10400971at2759"/>
<organism evidence="1 2">
    <name type="scientific">Phycomyces blakesleeanus (strain ATCC 8743b / DSM 1359 / FGSC 10004 / NBRC 33097 / NRRL 1555)</name>
    <dbReference type="NCBI Taxonomy" id="763407"/>
    <lineage>
        <taxon>Eukaryota</taxon>
        <taxon>Fungi</taxon>
        <taxon>Fungi incertae sedis</taxon>
        <taxon>Mucoromycota</taxon>
        <taxon>Mucoromycotina</taxon>
        <taxon>Mucoromycetes</taxon>
        <taxon>Mucorales</taxon>
        <taxon>Phycomycetaceae</taxon>
        <taxon>Phycomyces</taxon>
    </lineage>
</organism>
<dbReference type="InParanoid" id="A0A167MMB3"/>